<name>A0A160VHL2_9ZZZZ</name>
<protein>
    <recommendedName>
        <fullName evidence="3">Tetratricopeptide repeat protein</fullName>
    </recommendedName>
</protein>
<evidence type="ECO:0000313" key="2">
    <source>
        <dbReference type="EMBL" id="CUV10310.1"/>
    </source>
</evidence>
<evidence type="ECO:0000256" key="1">
    <source>
        <dbReference type="SAM" id="MobiDB-lite"/>
    </source>
</evidence>
<dbReference type="InterPro" id="IPR011990">
    <property type="entry name" value="TPR-like_helical_dom_sf"/>
</dbReference>
<dbReference type="SUPFAM" id="SSF48452">
    <property type="entry name" value="TPR-like"/>
    <property type="match status" value="1"/>
</dbReference>
<reference evidence="2" key="1">
    <citation type="submission" date="2015-10" db="EMBL/GenBank/DDBJ databases">
        <authorList>
            <person name="Gilbert D.G."/>
        </authorList>
    </citation>
    <scope>NUCLEOTIDE SEQUENCE</scope>
</reference>
<dbReference type="Gene3D" id="1.25.40.10">
    <property type="entry name" value="Tetratricopeptide repeat domain"/>
    <property type="match status" value="1"/>
</dbReference>
<organism evidence="2">
    <name type="scientific">hydrothermal vent metagenome</name>
    <dbReference type="NCBI Taxonomy" id="652676"/>
    <lineage>
        <taxon>unclassified sequences</taxon>
        <taxon>metagenomes</taxon>
        <taxon>ecological metagenomes</taxon>
    </lineage>
</organism>
<dbReference type="EMBL" id="FAXC01000396">
    <property type="protein sequence ID" value="CUV10310.1"/>
    <property type="molecule type" value="Genomic_DNA"/>
</dbReference>
<feature type="region of interest" description="Disordered" evidence="1">
    <location>
        <begin position="138"/>
        <end position="171"/>
    </location>
</feature>
<sequence>MNLKNQIELELYFADHFDTILFPVLADMYLEQDDLKRARKVCDIGLKHHKNNSAGLFILAQVEKADGNLKETEKALERVLLYTHDHLAAAEMLCEIQTVLGRASNRLLKSWKHVLALNPDHQTAQNFISKVEGVDITPKPKTSIKPQGTAAVKPIQKEEPPVRPSPVANPVSIEPKKPLKVSSRLATFTLVAVLKNQGLFEQALEVLDALEEKGENQESISLERDTIQTLIQNSKKD</sequence>
<dbReference type="AlphaFoldDB" id="A0A160VHL2"/>
<accession>A0A160VHL2</accession>
<gene>
    <name evidence="2" type="ORF">MGWOODY_Mmi2174</name>
</gene>
<proteinExistence type="predicted"/>
<evidence type="ECO:0008006" key="3">
    <source>
        <dbReference type="Google" id="ProtNLM"/>
    </source>
</evidence>